<evidence type="ECO:0000256" key="2">
    <source>
        <dbReference type="SAM" id="Phobius"/>
    </source>
</evidence>
<protein>
    <submittedName>
        <fullName evidence="3">Histidine phosphatase superfamily</fullName>
    </submittedName>
</protein>
<dbReference type="CDD" id="cd07061">
    <property type="entry name" value="HP_HAP_like"/>
    <property type="match status" value="1"/>
</dbReference>
<evidence type="ECO:0000313" key="4">
    <source>
        <dbReference type="Proteomes" id="UP001408356"/>
    </source>
</evidence>
<dbReference type="PANTHER" id="PTHR20963:SF42">
    <property type="entry name" value="PHOSPHOGLYCERATE MUTASE-LIKE PROTEIN"/>
    <property type="match status" value="1"/>
</dbReference>
<keyword evidence="2" id="KW-1133">Transmembrane helix</keyword>
<comment type="caution">
    <text evidence="3">The sequence shown here is derived from an EMBL/GenBank/DDBJ whole genome shotgun (WGS) entry which is preliminary data.</text>
</comment>
<dbReference type="SUPFAM" id="SSF53254">
    <property type="entry name" value="Phosphoglycerate mutase-like"/>
    <property type="match status" value="1"/>
</dbReference>
<gene>
    <name evidence="3" type="ORF">SUNI508_01839</name>
</gene>
<sequence length="514" mass="56872">MSTRPYAPTGRCCSDNRRPSDHQIVLDYRDPSIHAAKRHLQTRQHGSWNSRTGIKAFKHRRGDPRWLLLGLTIFIMAVGLWKKAVWLLPVLASPVLSGASCKFDLYKHFGNLSPYFVPENTPPSLESGTPPGCTVDKGFLVHRHGSRNPLSDEVGVIQNLSYYINNNTALFSTPQTELPKEYSFLTDGWNSTFTINDLSASGRQQLFDHGVAMKLKYPDLYTDVVLAGDQDRVVESAVWFMDGYYGRSVNSTATLNRIAEDEVTVSWITPMDTCEGWEYSFGGAFVSEWGAVYLPPIAKRINGVLSAAYPDVNFTSPHVHGMLYACVYGTAVYGIDSSPWCPIFLPEEILNHEYEYDLLMRGAFGYGLPDDMGSVIGSLLVSNVTTFLKDESGPNLSISFGHDTTIDLGLTALGLAADPMYPPEGPVNATRAWRTANQVPFAAQMFWRSLSCGDESRIQLLLNEANFDLSPTGCQSDEYGTCNFDDFIAADTVKAALNVTHGDERWESACAVQS</sequence>
<dbReference type="PANTHER" id="PTHR20963">
    <property type="entry name" value="MULTIPLE INOSITOL POLYPHOSPHATE PHOSPHATASE-RELATED"/>
    <property type="match status" value="1"/>
</dbReference>
<evidence type="ECO:0000313" key="3">
    <source>
        <dbReference type="EMBL" id="KAK9416422.1"/>
    </source>
</evidence>
<name>A0ABR2UP87_9PEZI</name>
<dbReference type="InterPro" id="IPR000560">
    <property type="entry name" value="His_Pase_clade-2"/>
</dbReference>
<organism evidence="3 4">
    <name type="scientific">Seiridium unicorne</name>
    <dbReference type="NCBI Taxonomy" id="138068"/>
    <lineage>
        <taxon>Eukaryota</taxon>
        <taxon>Fungi</taxon>
        <taxon>Dikarya</taxon>
        <taxon>Ascomycota</taxon>
        <taxon>Pezizomycotina</taxon>
        <taxon>Sordariomycetes</taxon>
        <taxon>Xylariomycetidae</taxon>
        <taxon>Amphisphaeriales</taxon>
        <taxon>Sporocadaceae</taxon>
        <taxon>Seiridium</taxon>
    </lineage>
</organism>
<dbReference type="InterPro" id="IPR029033">
    <property type="entry name" value="His_PPase_superfam"/>
</dbReference>
<dbReference type="Proteomes" id="UP001408356">
    <property type="component" value="Unassembled WGS sequence"/>
</dbReference>
<dbReference type="Pfam" id="PF00328">
    <property type="entry name" value="His_Phos_2"/>
    <property type="match status" value="1"/>
</dbReference>
<accession>A0ABR2UP87</accession>
<evidence type="ECO:0000256" key="1">
    <source>
        <dbReference type="ARBA" id="ARBA00022801"/>
    </source>
</evidence>
<keyword evidence="2" id="KW-0812">Transmembrane</keyword>
<keyword evidence="2" id="KW-0472">Membrane</keyword>
<proteinExistence type="predicted"/>
<keyword evidence="1" id="KW-0378">Hydrolase</keyword>
<reference evidence="3 4" key="1">
    <citation type="journal article" date="2024" name="J. Plant Pathol.">
        <title>Sequence and assembly of the genome of Seiridium unicorne, isolate CBS 538.82, causal agent of cypress canker disease.</title>
        <authorList>
            <person name="Scali E."/>
            <person name="Rocca G.D."/>
            <person name="Danti R."/>
            <person name="Garbelotto M."/>
            <person name="Barberini S."/>
            <person name="Baroncelli R."/>
            <person name="Emiliani G."/>
        </authorList>
    </citation>
    <scope>NUCLEOTIDE SEQUENCE [LARGE SCALE GENOMIC DNA]</scope>
    <source>
        <strain evidence="3 4">BM-138-508</strain>
    </source>
</reference>
<dbReference type="EMBL" id="JARVKF010000407">
    <property type="protein sequence ID" value="KAK9416422.1"/>
    <property type="molecule type" value="Genomic_DNA"/>
</dbReference>
<keyword evidence="4" id="KW-1185">Reference proteome</keyword>
<dbReference type="Gene3D" id="3.40.50.1240">
    <property type="entry name" value="Phosphoglycerate mutase-like"/>
    <property type="match status" value="1"/>
</dbReference>
<feature type="transmembrane region" description="Helical" evidence="2">
    <location>
        <begin position="66"/>
        <end position="88"/>
    </location>
</feature>